<dbReference type="InterPro" id="IPR051091">
    <property type="entry name" value="O-Glucosyltr/Glycosyltrsf_90"/>
</dbReference>
<dbReference type="EMBL" id="LFJN01000040">
    <property type="protein sequence ID" value="KPI35410.1"/>
    <property type="molecule type" value="Genomic_DNA"/>
</dbReference>
<dbReference type="GeneID" id="28732440"/>
<organism evidence="4 5">
    <name type="scientific">Cyphellophora attinorum</name>
    <dbReference type="NCBI Taxonomy" id="1664694"/>
    <lineage>
        <taxon>Eukaryota</taxon>
        <taxon>Fungi</taxon>
        <taxon>Dikarya</taxon>
        <taxon>Ascomycota</taxon>
        <taxon>Pezizomycotina</taxon>
        <taxon>Eurotiomycetes</taxon>
        <taxon>Chaetothyriomycetidae</taxon>
        <taxon>Chaetothyriales</taxon>
        <taxon>Cyphellophoraceae</taxon>
        <taxon>Cyphellophora</taxon>
    </lineage>
</organism>
<sequence>MGVSTRRGTVQVVGSGQDDFQATATKAMISPFAQWLPEMDLAFNVNDEPRILIPHEDADRMMASAELAVRSIRALGNNFTSPNDLNDGQSYDQVSETRFNRLDHQQTWTHSRMSCPPDTPARSLDPDIEDAETGFTFGGISFVNNVTSFSDICLHPSVRQPIGLFNHPNVYSVSHDLIPVFSPSKLSIFHDILYPSPYYYADRTQYDETSAVNWTDKRPCLYWRGATSGGYSQGGTWRTLLRQSILSKLMSPGRVRILTRSSDKSAWDVKTIPGFDVSHRYDTHFTEIKQCSPASCAAMRQHFGDHPHVPQEESWRNRYLLDMDGNALSGRFYALLKSWSLPMKVAYYREWHSPRIFPWKHYVPLSASTDEYAEVLRYFEEEENGKQIARTMAEQGREWAQKTVRQIDMQVYMFRLLLE</sequence>
<protein>
    <submittedName>
        <fullName evidence="4">Beta-1,2-xylosyltransferase 1</fullName>
    </submittedName>
</protein>
<evidence type="ECO:0000259" key="3">
    <source>
        <dbReference type="SMART" id="SM00672"/>
    </source>
</evidence>
<proteinExistence type="inferred from homology"/>
<dbReference type="PANTHER" id="PTHR12203:SF35">
    <property type="entry name" value="PROTEIN O-GLUCOSYLTRANSFERASE 1"/>
    <property type="match status" value="1"/>
</dbReference>
<evidence type="ECO:0000256" key="2">
    <source>
        <dbReference type="ARBA" id="ARBA00022679"/>
    </source>
</evidence>
<keyword evidence="2 4" id="KW-0808">Transferase</keyword>
<dbReference type="RefSeq" id="XP_017995373.1">
    <property type="nucleotide sequence ID" value="XM_018140559.1"/>
</dbReference>
<name>A0A0N1H2G7_9EURO</name>
<dbReference type="SMART" id="SM00672">
    <property type="entry name" value="CAP10"/>
    <property type="match status" value="1"/>
</dbReference>
<dbReference type="InterPro" id="IPR006598">
    <property type="entry name" value="CAP10"/>
</dbReference>
<evidence type="ECO:0000256" key="1">
    <source>
        <dbReference type="ARBA" id="ARBA00010118"/>
    </source>
</evidence>
<gene>
    <name evidence="4" type="ORF">AB675_11690</name>
</gene>
<feature type="domain" description="Glycosyl transferase CAP10" evidence="3">
    <location>
        <begin position="148"/>
        <end position="419"/>
    </location>
</feature>
<dbReference type="GO" id="GO:0016740">
    <property type="term" value="F:transferase activity"/>
    <property type="evidence" value="ECO:0007669"/>
    <property type="project" value="UniProtKB-KW"/>
</dbReference>
<comment type="similarity">
    <text evidence="1">Belongs to the glycosyltransferase 90 family.</text>
</comment>
<reference evidence="4 5" key="1">
    <citation type="submission" date="2015-06" db="EMBL/GenBank/DDBJ databases">
        <title>Draft genome of the ant-associated black yeast Phialophora attae CBS 131958.</title>
        <authorList>
            <person name="Moreno L.F."/>
            <person name="Stielow B.J."/>
            <person name="de Hoog S."/>
            <person name="Vicente V.A."/>
            <person name="Weiss V.A."/>
            <person name="de Vries M."/>
            <person name="Cruz L.M."/>
            <person name="Souza E.M."/>
        </authorList>
    </citation>
    <scope>NUCLEOTIDE SEQUENCE [LARGE SCALE GENOMIC DNA]</scope>
    <source>
        <strain evidence="4 5">CBS 131958</strain>
    </source>
</reference>
<dbReference type="Pfam" id="PF05686">
    <property type="entry name" value="Glyco_transf_90"/>
    <property type="match status" value="1"/>
</dbReference>
<dbReference type="AlphaFoldDB" id="A0A0N1H2G7"/>
<dbReference type="PANTHER" id="PTHR12203">
    <property type="entry name" value="KDEL LYS-ASP-GLU-LEU CONTAINING - RELATED"/>
    <property type="match status" value="1"/>
</dbReference>
<evidence type="ECO:0000313" key="5">
    <source>
        <dbReference type="Proteomes" id="UP000038010"/>
    </source>
</evidence>
<dbReference type="Proteomes" id="UP000038010">
    <property type="component" value="Unassembled WGS sequence"/>
</dbReference>
<dbReference type="VEuPathDB" id="FungiDB:AB675_11690"/>
<keyword evidence="5" id="KW-1185">Reference proteome</keyword>
<evidence type="ECO:0000313" key="4">
    <source>
        <dbReference type="EMBL" id="KPI35410.1"/>
    </source>
</evidence>
<comment type="caution">
    <text evidence="4">The sequence shown here is derived from an EMBL/GenBank/DDBJ whole genome shotgun (WGS) entry which is preliminary data.</text>
</comment>
<dbReference type="OrthoDB" id="541052at2759"/>
<accession>A0A0N1H2G7</accession>